<name>A0A2A4AML2_9CORY</name>
<reference evidence="1 2" key="1">
    <citation type="submission" date="2017-09" db="EMBL/GenBank/DDBJ databases">
        <title>Draft Genome Sequence of Corynebacterium accolens AH4003.</title>
        <authorList>
            <person name="Chen Y."/>
            <person name="Oosthuysen W.F."/>
            <person name="Kelley S."/>
            <person name="Horswill A."/>
        </authorList>
    </citation>
    <scope>NUCLEOTIDE SEQUENCE [LARGE SCALE GENOMIC DNA]</scope>
    <source>
        <strain evidence="1 2">AH4003</strain>
    </source>
</reference>
<dbReference type="PANTHER" id="PTHR35145:SF1">
    <property type="entry name" value="CYTOPLASMIC PROTEIN"/>
    <property type="match status" value="1"/>
</dbReference>
<dbReference type="SUPFAM" id="SSF142906">
    <property type="entry name" value="YjbR-like"/>
    <property type="match status" value="1"/>
</dbReference>
<dbReference type="EMBL" id="NWBP01000007">
    <property type="protein sequence ID" value="PCC83742.1"/>
    <property type="molecule type" value="Genomic_DNA"/>
</dbReference>
<evidence type="ECO:0008006" key="3">
    <source>
        <dbReference type="Google" id="ProtNLM"/>
    </source>
</evidence>
<comment type="caution">
    <text evidence="1">The sequence shown here is derived from an EMBL/GenBank/DDBJ whole genome shotgun (WGS) entry which is preliminary data.</text>
</comment>
<proteinExistence type="predicted"/>
<dbReference type="InterPro" id="IPR038056">
    <property type="entry name" value="YjbR-like_sf"/>
</dbReference>
<protein>
    <recommendedName>
        <fullName evidence="3">Cytoplasmic protein</fullName>
    </recommendedName>
</protein>
<dbReference type="InterPro" id="IPR058532">
    <property type="entry name" value="YjbR/MT2646/Rv2570-like"/>
</dbReference>
<evidence type="ECO:0000313" key="2">
    <source>
        <dbReference type="Proteomes" id="UP000218690"/>
    </source>
</evidence>
<sequence>MNEKELISTASDAAAELIDAESYPFVEGWRAWRVRGKWFMLATAMPANKPFGGKKAIILKAPPEDVSALQAGYADISPAYHMNKRHWYTVYPGDSINPKLVRELVQESYAAVVQKLPKAQRPAGWQEAVR</sequence>
<dbReference type="Gene3D" id="3.90.1150.30">
    <property type="match status" value="1"/>
</dbReference>
<dbReference type="AlphaFoldDB" id="A0A2A4AML2"/>
<dbReference type="PANTHER" id="PTHR35145">
    <property type="entry name" value="CYTOPLASMIC PROTEIN-RELATED"/>
    <property type="match status" value="1"/>
</dbReference>
<dbReference type="InterPro" id="IPR007351">
    <property type="entry name" value="YjbR"/>
</dbReference>
<dbReference type="Pfam" id="PF04237">
    <property type="entry name" value="YjbR"/>
    <property type="match status" value="1"/>
</dbReference>
<gene>
    <name evidence="1" type="ORF">COM45_01770</name>
</gene>
<accession>A0A2A4AML2</accession>
<dbReference type="Proteomes" id="UP000218690">
    <property type="component" value="Unassembled WGS sequence"/>
</dbReference>
<organism evidence="1 2">
    <name type="scientific">Corynebacterium accolens</name>
    <dbReference type="NCBI Taxonomy" id="38284"/>
    <lineage>
        <taxon>Bacteria</taxon>
        <taxon>Bacillati</taxon>
        <taxon>Actinomycetota</taxon>
        <taxon>Actinomycetes</taxon>
        <taxon>Mycobacteriales</taxon>
        <taxon>Corynebacteriaceae</taxon>
        <taxon>Corynebacterium</taxon>
    </lineage>
</organism>
<evidence type="ECO:0000313" key="1">
    <source>
        <dbReference type="EMBL" id="PCC83742.1"/>
    </source>
</evidence>